<dbReference type="GeneID" id="41959675"/>
<reference evidence="3" key="1">
    <citation type="journal article" date="2019" name="Mol. Biol. Evol.">
        <title>Blast fungal genomes show frequent chromosomal changes, gene gains and losses, and effector gene turnover.</title>
        <authorList>
            <person name="Gomez Luciano L.B."/>
            <person name="Jason Tsai I."/>
            <person name="Chuma I."/>
            <person name="Tosa Y."/>
            <person name="Chen Y.H."/>
            <person name="Li J.Y."/>
            <person name="Li M.Y."/>
            <person name="Jade Lu M.Y."/>
            <person name="Nakayashiki H."/>
            <person name="Li W.H."/>
        </authorList>
    </citation>
    <scope>NUCLEOTIDE SEQUENCE</scope>
    <source>
        <strain evidence="3">NI907</strain>
    </source>
</reference>
<evidence type="ECO:0000313" key="2">
    <source>
        <dbReference type="Proteomes" id="UP000515153"/>
    </source>
</evidence>
<keyword evidence="2" id="KW-1185">Reference proteome</keyword>
<reference evidence="3" key="2">
    <citation type="submission" date="2019-10" db="EMBL/GenBank/DDBJ databases">
        <authorList>
            <consortium name="NCBI Genome Project"/>
        </authorList>
    </citation>
    <scope>NUCLEOTIDE SEQUENCE</scope>
    <source>
        <strain evidence="3">NI907</strain>
    </source>
</reference>
<dbReference type="AlphaFoldDB" id="A0A6P8B8J1"/>
<evidence type="ECO:0008006" key="4">
    <source>
        <dbReference type="Google" id="ProtNLM"/>
    </source>
</evidence>
<evidence type="ECO:0000313" key="3">
    <source>
        <dbReference type="RefSeq" id="XP_030983517.1"/>
    </source>
</evidence>
<feature type="region of interest" description="Disordered" evidence="1">
    <location>
        <begin position="1"/>
        <end position="50"/>
    </location>
</feature>
<proteinExistence type="predicted"/>
<sequence length="915" mass="100525">MDIEDDFIMSLPDSDSEDVDLDIDSDSVDTSSTEREPSAKPPTPLQQATSTVTKLLKEKGKEWDQLASRKGPLTLLELPVDILRLIVKEIMHTNDLTSLALTNSTLHSLAIPHIYARFDIVWPDTHGTSSDHKSVDALTYGLSTLSLGSSFGRIRQRLLRPGPRQQMQSPFDRVGNNYAAHTRKFSLGDGPPDWVAAYMITKESGKMLGTLVSLALAKMVNLETFIWDMPTGVLAEIFLALASLPDSHKDGQCNLETVWIRWHDNSEGQAPSSNPVIPPGSTLTPVGIMLPPAVSHPKPRPALPYSASVVEYPTFSVLPPLKSLTALDIDELAYLDEISMLVERSHDRLQELRIGISKKAQHKDFVQAWDGPELHQVDHQAHWPGASTIGSRRLGGILGILVGRIYDIRRKPRAWSSRGKSESSSCPPPKKESPDGPGHADFMGPSHDHNVTANRKSSVSSDGLNNPGHVNIEKDSKDTSASTAHVVAGEDKPAGGGCSEAPGPGLEDGKAPDQAPRRKHSASRSRLEGKLRLRILELERVPLSMQVCSKAIDWTTLTTLTILDCAQHESLWKLLKRQYQPTVMAGGYGISSSSRGAQLQYHLGLKRLRTDTTSPSLITFLTEVLAPNTLEVLFLQDRRRSPSVPAVTIESIFKGPLKRHRGSLRKLLLDSSARNTKSGAVTVDNDRWRHWVLNSRILHYITSGRLVNLRELAVSIAYADWHTFLQRLPNVPQLRSLNIPHVMDHVVSSIDPKELALQIADIITLRPEVQLCYIGISTKCFEILETTPGDRGGGSVDSAGSASGSGSGQNSGTTTTGPQAMDMMSLVEPESEEDHQDESSEEEDADETEDEDDGINNHVATEEAQSDSHAGDSWDSDDDGFVDPDHTPAKKKLRLREILFYDDKVAIFKARHGRL</sequence>
<evidence type="ECO:0000256" key="1">
    <source>
        <dbReference type="SAM" id="MobiDB-lite"/>
    </source>
</evidence>
<reference evidence="3" key="3">
    <citation type="submission" date="2025-08" db="UniProtKB">
        <authorList>
            <consortium name="RefSeq"/>
        </authorList>
    </citation>
    <scope>IDENTIFICATION</scope>
    <source>
        <strain evidence="3">NI907</strain>
    </source>
</reference>
<protein>
    <recommendedName>
        <fullName evidence="4">F-box domain-containing protein</fullName>
    </recommendedName>
</protein>
<organism evidence="2 3">
    <name type="scientific">Pyricularia grisea</name>
    <name type="common">Crabgrass-specific blast fungus</name>
    <name type="synonym">Magnaporthe grisea</name>
    <dbReference type="NCBI Taxonomy" id="148305"/>
    <lineage>
        <taxon>Eukaryota</taxon>
        <taxon>Fungi</taxon>
        <taxon>Dikarya</taxon>
        <taxon>Ascomycota</taxon>
        <taxon>Pezizomycotina</taxon>
        <taxon>Sordariomycetes</taxon>
        <taxon>Sordariomycetidae</taxon>
        <taxon>Magnaporthales</taxon>
        <taxon>Pyriculariaceae</taxon>
        <taxon>Pyricularia</taxon>
    </lineage>
</organism>
<dbReference type="RefSeq" id="XP_030983517.1">
    <property type="nucleotide sequence ID" value="XM_031124766.1"/>
</dbReference>
<dbReference type="OrthoDB" id="3199516at2759"/>
<dbReference type="Proteomes" id="UP000515153">
    <property type="component" value="Unplaced"/>
</dbReference>
<accession>A0A6P8B8J1</accession>
<feature type="region of interest" description="Disordered" evidence="1">
    <location>
        <begin position="788"/>
        <end position="889"/>
    </location>
</feature>
<feature type="compositionally biased region" description="Acidic residues" evidence="1">
    <location>
        <begin position="14"/>
        <end position="27"/>
    </location>
</feature>
<name>A0A6P8B8J1_PYRGI</name>
<feature type="compositionally biased region" description="Polar residues" evidence="1">
    <location>
        <begin position="451"/>
        <end position="464"/>
    </location>
</feature>
<gene>
    <name evidence="3" type="ORF">PgNI_04723</name>
</gene>
<dbReference type="KEGG" id="pgri:PgNI_04723"/>
<feature type="compositionally biased region" description="Acidic residues" evidence="1">
    <location>
        <begin position="829"/>
        <end position="854"/>
    </location>
</feature>
<feature type="region of interest" description="Disordered" evidence="1">
    <location>
        <begin position="412"/>
        <end position="526"/>
    </location>
</feature>